<feature type="transmembrane region" description="Helical" evidence="2">
    <location>
        <begin position="143"/>
        <end position="162"/>
    </location>
</feature>
<dbReference type="EMBL" id="JAUSRO010000007">
    <property type="protein sequence ID" value="MDP9900389.1"/>
    <property type="molecule type" value="Genomic_DNA"/>
</dbReference>
<organism evidence="3 4">
    <name type="scientific">Variovorax ginsengisoli</name>
    <dbReference type="NCBI Taxonomy" id="363844"/>
    <lineage>
        <taxon>Bacteria</taxon>
        <taxon>Pseudomonadati</taxon>
        <taxon>Pseudomonadota</taxon>
        <taxon>Betaproteobacteria</taxon>
        <taxon>Burkholderiales</taxon>
        <taxon>Comamonadaceae</taxon>
        <taxon>Variovorax</taxon>
    </lineage>
</organism>
<dbReference type="Proteomes" id="UP001226867">
    <property type="component" value="Unassembled WGS sequence"/>
</dbReference>
<gene>
    <name evidence="3" type="ORF">J2W36_002652</name>
</gene>
<keyword evidence="2" id="KW-1133">Transmembrane helix</keyword>
<feature type="transmembrane region" description="Helical" evidence="2">
    <location>
        <begin position="202"/>
        <end position="226"/>
    </location>
</feature>
<feature type="transmembrane region" description="Helical" evidence="2">
    <location>
        <begin position="169"/>
        <end position="190"/>
    </location>
</feature>
<proteinExistence type="predicted"/>
<keyword evidence="4" id="KW-1185">Reference proteome</keyword>
<evidence type="ECO:0000313" key="3">
    <source>
        <dbReference type="EMBL" id="MDP9900389.1"/>
    </source>
</evidence>
<feature type="region of interest" description="Disordered" evidence="1">
    <location>
        <begin position="407"/>
        <end position="431"/>
    </location>
</feature>
<feature type="transmembrane region" description="Helical" evidence="2">
    <location>
        <begin position="247"/>
        <end position="271"/>
    </location>
</feature>
<evidence type="ECO:0000256" key="2">
    <source>
        <dbReference type="SAM" id="Phobius"/>
    </source>
</evidence>
<feature type="transmembrane region" description="Helical" evidence="2">
    <location>
        <begin position="320"/>
        <end position="340"/>
    </location>
</feature>
<feature type="transmembrane region" description="Helical" evidence="2">
    <location>
        <begin position="95"/>
        <end position="114"/>
    </location>
</feature>
<feature type="transmembrane region" description="Helical" evidence="2">
    <location>
        <begin position="352"/>
        <end position="382"/>
    </location>
</feature>
<keyword evidence="2" id="KW-0472">Membrane</keyword>
<dbReference type="NCBIfam" id="TIGR00843">
    <property type="entry name" value="benE"/>
    <property type="match status" value="1"/>
</dbReference>
<evidence type="ECO:0000256" key="1">
    <source>
        <dbReference type="SAM" id="MobiDB-lite"/>
    </source>
</evidence>
<feature type="transmembrane region" description="Helical" evidence="2">
    <location>
        <begin position="71"/>
        <end position="89"/>
    </location>
</feature>
<evidence type="ECO:0000313" key="4">
    <source>
        <dbReference type="Proteomes" id="UP001226867"/>
    </source>
</evidence>
<reference evidence="3 4" key="1">
    <citation type="submission" date="2023-07" db="EMBL/GenBank/DDBJ databases">
        <title>Sorghum-associated microbial communities from plants grown in Nebraska, USA.</title>
        <authorList>
            <person name="Schachtman D."/>
        </authorList>
    </citation>
    <scope>NUCLEOTIDE SEQUENCE [LARGE SCALE GENOMIC DNA]</scope>
    <source>
        <strain evidence="3 4">DS1607</strain>
    </source>
</reference>
<accession>A0ABT9S7Q4</accession>
<comment type="caution">
    <text evidence="3">The sequence shown here is derived from an EMBL/GenBank/DDBJ whole genome shotgun (WGS) entry which is preliminary data.</text>
</comment>
<dbReference type="PANTHER" id="PTHR30199:SF0">
    <property type="entry name" value="INNER MEMBRANE PROTEIN YDCO"/>
    <property type="match status" value="1"/>
</dbReference>
<feature type="transmembrane region" description="Helical" evidence="2">
    <location>
        <begin position="121"/>
        <end position="137"/>
    </location>
</feature>
<protein>
    <submittedName>
        <fullName evidence="3">Benzoate membrane transport protein</fullName>
    </submittedName>
</protein>
<dbReference type="Pfam" id="PF03594">
    <property type="entry name" value="BenE"/>
    <property type="match status" value="1"/>
</dbReference>
<keyword evidence="2" id="KW-0812">Transmembrane</keyword>
<feature type="transmembrane region" description="Helical" evidence="2">
    <location>
        <begin position="291"/>
        <end position="313"/>
    </location>
</feature>
<dbReference type="InterPro" id="IPR004711">
    <property type="entry name" value="Benzoate_Transporter"/>
</dbReference>
<feature type="transmembrane region" description="Helical" evidence="2">
    <location>
        <begin position="48"/>
        <end position="66"/>
    </location>
</feature>
<name>A0ABT9S7Q4_9BURK</name>
<dbReference type="PANTHER" id="PTHR30199">
    <property type="entry name" value="MFS FAMILY TRANSPORTER, PREDICTED SUBSTRATE BENZOATE"/>
    <property type="match status" value="1"/>
</dbReference>
<sequence>MRFFKDLSLSAVTAGFVAVLVGFTSSVAIVFQAAQSFGATPAMISSWMWALGLGMGLASALPSLWLRKPVMIAWSTPGAAVLAVAGAGYGMAEAVGAFIVCALLIVLAGATGAFERVMNRIPMAIASALLAGVLARFGLQAFVAAQTALPLVLLMLVTYLVGKRLLPRYAVPLTLVVAIAFAASRGQLAWSAVHFSLAVPVFTWPVFTWQAAVSLALPLFVVTMASQNLPGVAAIRASGYDLPVSRLITLTGLATLVLAPFGGYALNLSAITAAICMGREAHEDPARRYTAAVSCGAIYVLIGLFGAAVTGLLTAFPKELVAAIAGLALLGTIGGGLAAAVRDESHREAALITFLVTLSGVTLVGIGSAFWGVVAGALALLVQQLGRKKASMGKDIAPACKIKLSSKPVQPAGHRPADADASFPIAGKTPS</sequence>
<dbReference type="RefSeq" id="WP_307690192.1">
    <property type="nucleotide sequence ID" value="NZ_JAUSRO010000007.1"/>
</dbReference>